<keyword evidence="2" id="KW-1185">Reference proteome</keyword>
<proteinExistence type="predicted"/>
<dbReference type="InterPro" id="IPR053091">
    <property type="entry name" value="PSII_Assembly/Photoprotect-Rel"/>
</dbReference>
<protein>
    <submittedName>
        <fullName evidence="1">Uncharacterized protein</fullName>
    </submittedName>
</protein>
<sequence>MNGVVMLTQQAAQASGYYYRHVSYSRGAESSSSSSLRTSLLSSSSLAFTSNSSSSSIGALKVSGLGQSRPLKKIKHVAVHAVAETDLNGTFRGSRKQTKEVIMVDPLEAKRLAAEEWKLLQARAALQRQQQIEAINGGWAVLGLTIAIIIEGYTGNSIPEQVAGYLDSIADFLARLIPGP</sequence>
<dbReference type="Proteomes" id="UP001497444">
    <property type="component" value="Chromosome 14"/>
</dbReference>
<dbReference type="PANTHER" id="PTHR37752">
    <property type="entry name" value="OS02G0610700 PROTEIN"/>
    <property type="match status" value="1"/>
</dbReference>
<accession>A0ABP0W7R0</accession>
<gene>
    <name evidence="1" type="ORF">CSSPJE1EN1_LOCUS7449</name>
</gene>
<evidence type="ECO:0000313" key="1">
    <source>
        <dbReference type="EMBL" id="CAK9261971.1"/>
    </source>
</evidence>
<dbReference type="EMBL" id="OZ020109">
    <property type="protein sequence ID" value="CAK9261971.1"/>
    <property type="molecule type" value="Genomic_DNA"/>
</dbReference>
<organism evidence="1 2">
    <name type="scientific">Sphagnum jensenii</name>
    <dbReference type="NCBI Taxonomy" id="128206"/>
    <lineage>
        <taxon>Eukaryota</taxon>
        <taxon>Viridiplantae</taxon>
        <taxon>Streptophyta</taxon>
        <taxon>Embryophyta</taxon>
        <taxon>Bryophyta</taxon>
        <taxon>Sphagnophytina</taxon>
        <taxon>Sphagnopsida</taxon>
        <taxon>Sphagnales</taxon>
        <taxon>Sphagnaceae</taxon>
        <taxon>Sphagnum</taxon>
    </lineage>
</organism>
<dbReference type="PANTHER" id="PTHR37752:SF1">
    <property type="entry name" value="OS02G0610700 PROTEIN"/>
    <property type="match status" value="1"/>
</dbReference>
<reference evidence="1" key="1">
    <citation type="submission" date="2024-02" db="EMBL/GenBank/DDBJ databases">
        <authorList>
            <consortium name="ELIXIR-Norway"/>
            <consortium name="Elixir Norway"/>
        </authorList>
    </citation>
    <scope>NUCLEOTIDE SEQUENCE</scope>
</reference>
<name>A0ABP0W7R0_9BRYO</name>
<evidence type="ECO:0000313" key="2">
    <source>
        <dbReference type="Proteomes" id="UP001497444"/>
    </source>
</evidence>